<keyword evidence="2" id="KW-1185">Reference proteome</keyword>
<dbReference type="EMBL" id="CP093547">
    <property type="protein sequence ID" value="UNP31355.1"/>
    <property type="molecule type" value="Genomic_DNA"/>
</dbReference>
<protein>
    <submittedName>
        <fullName evidence="1">Uncharacterized protein</fullName>
    </submittedName>
</protein>
<organism evidence="1 2">
    <name type="scientific">Lysobacter gummosus</name>
    <dbReference type="NCBI Taxonomy" id="262324"/>
    <lineage>
        <taxon>Bacteria</taxon>
        <taxon>Pseudomonadati</taxon>
        <taxon>Pseudomonadota</taxon>
        <taxon>Gammaproteobacteria</taxon>
        <taxon>Lysobacterales</taxon>
        <taxon>Lysobacteraceae</taxon>
        <taxon>Lysobacter</taxon>
    </lineage>
</organism>
<evidence type="ECO:0000313" key="2">
    <source>
        <dbReference type="Proteomes" id="UP000829194"/>
    </source>
</evidence>
<reference evidence="1 2" key="1">
    <citation type="submission" date="2022-03" db="EMBL/GenBank/DDBJ databases">
        <title>Complete genome sequence of Lysobacter capsici VKM B-2533 and Lysobacter gummosus 10.1.1, promising sources of lytic agents.</title>
        <authorList>
            <person name="Tarlachkov S.V."/>
            <person name="Kudryakova I.V."/>
            <person name="Afoshin A.S."/>
            <person name="Leontyevskaya E.A."/>
            <person name="Leontyevskaya N.V."/>
        </authorList>
    </citation>
    <scope>NUCLEOTIDE SEQUENCE [LARGE SCALE GENOMIC DNA]</scope>
    <source>
        <strain evidence="1 2">10.1.1</strain>
    </source>
</reference>
<dbReference type="RefSeq" id="WP_057942503.1">
    <property type="nucleotide sequence ID" value="NZ_CP011131.1"/>
</dbReference>
<dbReference type="Proteomes" id="UP000829194">
    <property type="component" value="Chromosome"/>
</dbReference>
<sequence>MSISPELQARIDALEDERLKAEILDVLTGPGKKRATDEAIYESIVSDYTAGKERQAKLRRWQDDEVVAFAWYFKEKRSEDYVEFLRQEKESNEIESELAWGVRRLMREWMPDLNSDDRSELFSKFRDYVKLNLV</sequence>
<name>A0ABY3XI98_9GAMM</name>
<evidence type="ECO:0000313" key="1">
    <source>
        <dbReference type="EMBL" id="UNP31355.1"/>
    </source>
</evidence>
<gene>
    <name evidence="1" type="ORF">MOV92_08995</name>
</gene>
<accession>A0ABY3XI98</accession>
<proteinExistence type="predicted"/>